<sequence>MREIAGEELPQENRQRPAVEHDVVIGDHDPEMLRCAADQRHPERRSDGEVADRLALTCAQFLDLLLRLQLHEMPRYLGIFGDDLHGWFMFGAEAGGEVGMPSDRRAHRVAQPVRLQRSLDGDIELHRVQVSHLAVTVHRDAVEEQTVLQRCQRQDVGDALALGYLVDLVLRQQRRGDIRRCQTTPAARDVGADAGQSLEEQLAESTNPMLVENRGRPDQGGVQLRSGADVDGRRAEFDGVAQWHRHGGRGFGEGAAVHHGPPQFVRQAGTGEPAQIVEADRGVRSGHSAGGVQVAQQSVADTVGQGAQSFLGVLEDRTQCDVTGGDLGPARSVHAQCDRIFGGEPAHGPGQVHAGEQFLVATVTLDVDAQQCPGRQVETLGAGQAEGDQHDVVDSGVKRGGHPAEQWSRGVRVQRRGVPARTAIGVASRVGRGDRGTGRLDVSPAFGTVDDRC</sequence>
<dbReference type="Proteomes" id="UP000467006">
    <property type="component" value="Chromosome"/>
</dbReference>
<protein>
    <submittedName>
        <fullName evidence="2">Uncharacterized protein</fullName>
    </submittedName>
</protein>
<proteinExistence type="predicted"/>
<dbReference type="KEGG" id="mdu:MDUV_05830"/>
<feature type="region of interest" description="Disordered" evidence="1">
    <location>
        <begin position="430"/>
        <end position="453"/>
    </location>
</feature>
<dbReference type="AlphaFoldDB" id="A0A7I7JV92"/>
<gene>
    <name evidence="2" type="ORF">MDUV_05830</name>
</gene>
<keyword evidence="3" id="KW-1185">Reference proteome</keyword>
<name>A0A7I7JV92_9MYCO</name>
<accession>A0A7I7JV92</accession>
<evidence type="ECO:0000313" key="3">
    <source>
        <dbReference type="Proteomes" id="UP000467006"/>
    </source>
</evidence>
<organism evidence="2 3">
    <name type="scientific">Mycolicibacterium duvalii</name>
    <dbReference type="NCBI Taxonomy" id="39688"/>
    <lineage>
        <taxon>Bacteria</taxon>
        <taxon>Bacillati</taxon>
        <taxon>Actinomycetota</taxon>
        <taxon>Actinomycetes</taxon>
        <taxon>Mycobacteriales</taxon>
        <taxon>Mycobacteriaceae</taxon>
        <taxon>Mycolicibacterium</taxon>
    </lineage>
</organism>
<dbReference type="EMBL" id="AP022563">
    <property type="protein sequence ID" value="BBX15723.1"/>
    <property type="molecule type" value="Genomic_DNA"/>
</dbReference>
<evidence type="ECO:0000313" key="2">
    <source>
        <dbReference type="EMBL" id="BBX15723.1"/>
    </source>
</evidence>
<evidence type="ECO:0000256" key="1">
    <source>
        <dbReference type="SAM" id="MobiDB-lite"/>
    </source>
</evidence>
<reference evidence="2 3" key="1">
    <citation type="journal article" date="2019" name="Emerg. Microbes Infect.">
        <title>Comprehensive subspecies identification of 175 nontuberculous mycobacteria species based on 7547 genomic profiles.</title>
        <authorList>
            <person name="Matsumoto Y."/>
            <person name="Kinjo T."/>
            <person name="Motooka D."/>
            <person name="Nabeya D."/>
            <person name="Jung N."/>
            <person name="Uechi K."/>
            <person name="Horii T."/>
            <person name="Iida T."/>
            <person name="Fujita J."/>
            <person name="Nakamura S."/>
        </authorList>
    </citation>
    <scope>NUCLEOTIDE SEQUENCE [LARGE SCALE GENOMIC DNA]</scope>
    <source>
        <strain evidence="2 3">JCM 6396</strain>
    </source>
</reference>
<feature type="region of interest" description="Disordered" evidence="1">
    <location>
        <begin position="205"/>
        <end position="230"/>
    </location>
</feature>